<protein>
    <recommendedName>
        <fullName evidence="1">tRNA-uridine aminocarboxypropyltransferase</fullName>
        <ecNumber evidence="1">2.5.1.25</ecNumber>
    </recommendedName>
</protein>
<dbReference type="GO" id="GO:0016432">
    <property type="term" value="F:tRNA-uridine aminocarboxypropyltransferase activity"/>
    <property type="evidence" value="ECO:0007669"/>
    <property type="project" value="UniProtKB-EC"/>
</dbReference>
<comment type="catalytic activity">
    <reaction evidence="6">
        <text>a uridine in tRNA + S-adenosyl-L-methionine = a 3-[(3S)-3-amino-3-carboxypropyl]uridine in tRNA + S-methyl-5'-thioadenosine + H(+)</text>
        <dbReference type="Rhea" id="RHEA:62432"/>
        <dbReference type="Rhea" id="RHEA-COMP:13339"/>
        <dbReference type="Rhea" id="RHEA-COMP:16092"/>
        <dbReference type="ChEBI" id="CHEBI:15378"/>
        <dbReference type="ChEBI" id="CHEBI:17509"/>
        <dbReference type="ChEBI" id="CHEBI:59789"/>
        <dbReference type="ChEBI" id="CHEBI:65315"/>
        <dbReference type="ChEBI" id="CHEBI:82930"/>
        <dbReference type="EC" id="2.5.1.25"/>
    </reaction>
</comment>
<accession>A0A9Q1QKT9</accession>
<keyword evidence="10" id="KW-1185">Reference proteome</keyword>
<feature type="compositionally biased region" description="Low complexity" evidence="7">
    <location>
        <begin position="138"/>
        <end position="150"/>
    </location>
</feature>
<dbReference type="PANTHER" id="PTHR21392">
    <property type="entry name" value="TRNA-URIDINE AMINOCARBOXYPROPYLTRANSFERASE 2"/>
    <property type="match status" value="1"/>
</dbReference>
<dbReference type="SMART" id="SM01144">
    <property type="entry name" value="DTW"/>
    <property type="match status" value="1"/>
</dbReference>
<name>A0A9Q1QKT9_9CARY</name>
<dbReference type="EMBL" id="JAKOGI010000113">
    <property type="protein sequence ID" value="KAJ8443715.1"/>
    <property type="molecule type" value="Genomic_DNA"/>
</dbReference>
<gene>
    <name evidence="9" type="ORF">Cgig2_029620</name>
</gene>
<evidence type="ECO:0000256" key="5">
    <source>
        <dbReference type="ARBA" id="ARBA00034489"/>
    </source>
</evidence>
<dbReference type="InterPro" id="IPR039262">
    <property type="entry name" value="DTWD2/TAPT"/>
</dbReference>
<feature type="domain" description="DTW" evidence="8">
    <location>
        <begin position="47"/>
        <end position="431"/>
    </location>
</feature>
<dbReference type="EC" id="2.5.1.25" evidence="1"/>
<dbReference type="Proteomes" id="UP001153076">
    <property type="component" value="Unassembled WGS sequence"/>
</dbReference>
<dbReference type="GO" id="GO:0008033">
    <property type="term" value="P:tRNA processing"/>
    <property type="evidence" value="ECO:0007669"/>
    <property type="project" value="UniProtKB-KW"/>
</dbReference>
<evidence type="ECO:0000256" key="4">
    <source>
        <dbReference type="ARBA" id="ARBA00022694"/>
    </source>
</evidence>
<dbReference type="AlphaFoldDB" id="A0A9Q1QKT9"/>
<reference evidence="9" key="1">
    <citation type="submission" date="2022-04" db="EMBL/GenBank/DDBJ databases">
        <title>Carnegiea gigantea Genome sequencing and assembly v2.</title>
        <authorList>
            <person name="Copetti D."/>
            <person name="Sanderson M.J."/>
            <person name="Burquez A."/>
            <person name="Wojciechowski M.F."/>
        </authorList>
    </citation>
    <scope>NUCLEOTIDE SEQUENCE</scope>
    <source>
        <strain evidence="9">SGP5-SGP5p</strain>
        <tissue evidence="9">Aerial part</tissue>
    </source>
</reference>
<evidence type="ECO:0000256" key="1">
    <source>
        <dbReference type="ARBA" id="ARBA00012386"/>
    </source>
</evidence>
<evidence type="ECO:0000256" key="6">
    <source>
        <dbReference type="ARBA" id="ARBA00048718"/>
    </source>
</evidence>
<dbReference type="PANTHER" id="PTHR21392:SF0">
    <property type="entry name" value="TRNA-URIDINE AMINOCARBOXYPROPYLTRANSFERASE 2"/>
    <property type="match status" value="1"/>
</dbReference>
<evidence type="ECO:0000313" key="9">
    <source>
        <dbReference type="EMBL" id="KAJ8443715.1"/>
    </source>
</evidence>
<sequence>MLICSRSCLRSPTATSKLSSFPSPVSIQNSSFSRTLTLKMESESISKRPTCPTCSKPLALCLCARLKSSCLDNKVHVTILQHSLEKKHPLNSARIAKLGLRNVDVFEAQFVVRPLELNVGLDGVQGERPPNVRENASEESSGSAGSLEVGGSRKRGFDQVGELDSGVGYVPKLGTESFSDCPQEYNNETAGFKGGSEEFVRESGNLVKQSDDDLPSGAGLDGKLTDPSNDLVTENASKYSTEPIINITVGKYGKINSFSNPWKLQDVGKAHELEHIIASSEAIKCLSRGFAVKKLQKQQKMGSLELDQFEEFEIKVPPGSALLFPAQKSVTIETVDFEVKNLIVLDGTWAKANRLYNENPWLRVLPCVKLDINKMSLFSEVRHQPKPGYLSTIESIVYALEALGERENLEGLHNLLNVFESMVEDQRRCKDERLKKISLKE</sequence>
<evidence type="ECO:0000256" key="3">
    <source>
        <dbReference type="ARBA" id="ARBA00022691"/>
    </source>
</evidence>
<evidence type="ECO:0000259" key="8">
    <source>
        <dbReference type="SMART" id="SM01144"/>
    </source>
</evidence>
<organism evidence="9 10">
    <name type="scientific">Carnegiea gigantea</name>
    <dbReference type="NCBI Taxonomy" id="171969"/>
    <lineage>
        <taxon>Eukaryota</taxon>
        <taxon>Viridiplantae</taxon>
        <taxon>Streptophyta</taxon>
        <taxon>Embryophyta</taxon>
        <taxon>Tracheophyta</taxon>
        <taxon>Spermatophyta</taxon>
        <taxon>Magnoliopsida</taxon>
        <taxon>eudicotyledons</taxon>
        <taxon>Gunneridae</taxon>
        <taxon>Pentapetalae</taxon>
        <taxon>Caryophyllales</taxon>
        <taxon>Cactineae</taxon>
        <taxon>Cactaceae</taxon>
        <taxon>Cactoideae</taxon>
        <taxon>Echinocereeae</taxon>
        <taxon>Carnegiea</taxon>
    </lineage>
</organism>
<keyword evidence="2" id="KW-0808">Transferase</keyword>
<keyword evidence="4" id="KW-0819">tRNA processing</keyword>
<dbReference type="InterPro" id="IPR005636">
    <property type="entry name" value="DTW"/>
</dbReference>
<comment type="caution">
    <text evidence="9">The sequence shown here is derived from an EMBL/GenBank/DDBJ whole genome shotgun (WGS) entry which is preliminary data.</text>
</comment>
<evidence type="ECO:0000256" key="7">
    <source>
        <dbReference type="SAM" id="MobiDB-lite"/>
    </source>
</evidence>
<dbReference type="OrthoDB" id="408541at2759"/>
<feature type="region of interest" description="Disordered" evidence="7">
    <location>
        <begin position="207"/>
        <end position="229"/>
    </location>
</feature>
<keyword evidence="3" id="KW-0949">S-adenosyl-L-methionine</keyword>
<evidence type="ECO:0000313" key="10">
    <source>
        <dbReference type="Proteomes" id="UP001153076"/>
    </source>
</evidence>
<comment type="similarity">
    <text evidence="5">Belongs to the TDD superfamily. DTWD2 family.</text>
</comment>
<feature type="region of interest" description="Disordered" evidence="7">
    <location>
        <begin position="122"/>
        <end position="157"/>
    </location>
</feature>
<proteinExistence type="inferred from homology"/>
<evidence type="ECO:0000256" key="2">
    <source>
        <dbReference type="ARBA" id="ARBA00022679"/>
    </source>
</evidence>
<dbReference type="Pfam" id="PF03942">
    <property type="entry name" value="DTW"/>
    <property type="match status" value="2"/>
</dbReference>